<evidence type="ECO:0000259" key="5">
    <source>
        <dbReference type="PROSITE" id="PS50106"/>
    </source>
</evidence>
<gene>
    <name evidence="6" type="ORF">A3G64_01965</name>
</gene>
<name>A0A1G2CM92_9BACT</name>
<dbReference type="Proteomes" id="UP000179281">
    <property type="component" value="Unassembled WGS sequence"/>
</dbReference>
<feature type="domain" description="PDZ" evidence="5">
    <location>
        <begin position="273"/>
        <end position="298"/>
    </location>
</feature>
<dbReference type="PANTHER" id="PTHR43343:SF3">
    <property type="entry name" value="PROTEASE DO-LIKE 8, CHLOROPLASTIC"/>
    <property type="match status" value="1"/>
</dbReference>
<evidence type="ECO:0000256" key="4">
    <source>
        <dbReference type="SAM" id="SignalP"/>
    </source>
</evidence>
<dbReference type="InterPro" id="IPR036034">
    <property type="entry name" value="PDZ_sf"/>
</dbReference>
<dbReference type="InterPro" id="IPR001478">
    <property type="entry name" value="PDZ"/>
</dbReference>
<dbReference type="SMART" id="SM00228">
    <property type="entry name" value="PDZ"/>
    <property type="match status" value="1"/>
</dbReference>
<dbReference type="Gene3D" id="2.40.10.10">
    <property type="entry name" value="Trypsin-like serine proteases"/>
    <property type="match status" value="2"/>
</dbReference>
<dbReference type="GO" id="GO:0006508">
    <property type="term" value="P:proteolysis"/>
    <property type="evidence" value="ECO:0007669"/>
    <property type="project" value="UniProtKB-KW"/>
</dbReference>
<proteinExistence type="inferred from homology"/>
<organism evidence="6 7">
    <name type="scientific">Candidatus Liptonbacteria bacterium RIFCSPLOWO2_12_FULL_60_15</name>
    <dbReference type="NCBI Taxonomy" id="1798653"/>
    <lineage>
        <taxon>Bacteria</taxon>
        <taxon>Candidatus Liptoniibacteriota</taxon>
    </lineage>
</organism>
<dbReference type="Pfam" id="PF13365">
    <property type="entry name" value="Trypsin_2"/>
    <property type="match status" value="1"/>
</dbReference>
<comment type="similarity">
    <text evidence="1">Belongs to the peptidase S1C family.</text>
</comment>
<reference evidence="6 7" key="1">
    <citation type="journal article" date="2016" name="Nat. Commun.">
        <title>Thousands of microbial genomes shed light on interconnected biogeochemical processes in an aquifer system.</title>
        <authorList>
            <person name="Anantharaman K."/>
            <person name="Brown C.T."/>
            <person name="Hug L.A."/>
            <person name="Sharon I."/>
            <person name="Castelle C.J."/>
            <person name="Probst A.J."/>
            <person name="Thomas B.C."/>
            <person name="Singh A."/>
            <person name="Wilkins M.J."/>
            <person name="Karaoz U."/>
            <person name="Brodie E.L."/>
            <person name="Williams K.H."/>
            <person name="Hubbard S.S."/>
            <person name="Banfield J.F."/>
        </authorList>
    </citation>
    <scope>NUCLEOTIDE SEQUENCE [LARGE SCALE GENOMIC DNA]</scope>
</reference>
<dbReference type="GO" id="GO:0004252">
    <property type="term" value="F:serine-type endopeptidase activity"/>
    <property type="evidence" value="ECO:0007669"/>
    <property type="project" value="InterPro"/>
</dbReference>
<evidence type="ECO:0000313" key="6">
    <source>
        <dbReference type="EMBL" id="OGZ01761.1"/>
    </source>
</evidence>
<dbReference type="STRING" id="1798653.A3G64_01965"/>
<accession>A0A1G2CM92</accession>
<evidence type="ECO:0000256" key="3">
    <source>
        <dbReference type="ARBA" id="ARBA00022801"/>
    </source>
</evidence>
<dbReference type="SUPFAM" id="SSF50494">
    <property type="entry name" value="Trypsin-like serine proteases"/>
    <property type="match status" value="1"/>
</dbReference>
<feature type="signal peptide" evidence="4">
    <location>
        <begin position="1"/>
        <end position="17"/>
    </location>
</feature>
<dbReference type="PRINTS" id="PR00834">
    <property type="entry name" value="PROTEASES2C"/>
</dbReference>
<dbReference type="PROSITE" id="PS50106">
    <property type="entry name" value="PDZ"/>
    <property type="match status" value="1"/>
</dbReference>
<dbReference type="Gene3D" id="2.30.42.10">
    <property type="match status" value="1"/>
</dbReference>
<dbReference type="EMBL" id="MHLD01000039">
    <property type="protein sequence ID" value="OGZ01761.1"/>
    <property type="molecule type" value="Genomic_DNA"/>
</dbReference>
<comment type="caution">
    <text evidence="6">The sequence shown here is derived from an EMBL/GenBank/DDBJ whole genome shotgun (WGS) entry which is preliminary data.</text>
</comment>
<dbReference type="InterPro" id="IPR051201">
    <property type="entry name" value="Chloro_Bact_Ser_Proteases"/>
</dbReference>
<keyword evidence="4" id="KW-0732">Signal</keyword>
<dbReference type="Pfam" id="PF13180">
    <property type="entry name" value="PDZ_2"/>
    <property type="match status" value="1"/>
</dbReference>
<dbReference type="AlphaFoldDB" id="A0A1G2CM92"/>
<dbReference type="InterPro" id="IPR001940">
    <property type="entry name" value="Peptidase_S1C"/>
</dbReference>
<protein>
    <recommendedName>
        <fullName evidence="5">PDZ domain-containing protein</fullName>
    </recommendedName>
</protein>
<sequence length="361" mass="38174">MTRKRLLLVFAGGLALAAVGVALTPAAKLVGNEQPPKTLVQVQKETERSVVFIQAYAKDPKGELSPRSLGSGFVVPVDGKLMVVSNYHVVVGANELWARTAEKTVPPLELSVVGYSPFLDLALLEIKNANPALAPIRLGNSDTLKADDPVIAIGSPLGIPFLAFKGVVTKPDEMLPATTNPSVIISDVKVNPGNSGGPLLTTQSEAVGINTSIAGPNPISFSIPFNHLKAVLPRLKLGGELKHALAGAAIKNSWELYPPDYKAMKIEPPKQLGVLVVQVIPGSPAAKADLKPGDMILEATLKGAKTPIADVKAFMKLVMIQAIPDDEVSLLVLRGASQYHTMRLRLAERPGPSPGEDENDD</sequence>
<feature type="chain" id="PRO_5009582366" description="PDZ domain-containing protein" evidence="4">
    <location>
        <begin position="18"/>
        <end position="361"/>
    </location>
</feature>
<dbReference type="InterPro" id="IPR043504">
    <property type="entry name" value="Peptidase_S1_PA_chymotrypsin"/>
</dbReference>
<keyword evidence="2" id="KW-0645">Protease</keyword>
<keyword evidence="3" id="KW-0378">Hydrolase</keyword>
<evidence type="ECO:0000256" key="2">
    <source>
        <dbReference type="ARBA" id="ARBA00022670"/>
    </source>
</evidence>
<dbReference type="SUPFAM" id="SSF50156">
    <property type="entry name" value="PDZ domain-like"/>
    <property type="match status" value="1"/>
</dbReference>
<dbReference type="InterPro" id="IPR009003">
    <property type="entry name" value="Peptidase_S1_PA"/>
</dbReference>
<evidence type="ECO:0000256" key="1">
    <source>
        <dbReference type="ARBA" id="ARBA00010541"/>
    </source>
</evidence>
<evidence type="ECO:0000313" key="7">
    <source>
        <dbReference type="Proteomes" id="UP000179281"/>
    </source>
</evidence>
<dbReference type="PANTHER" id="PTHR43343">
    <property type="entry name" value="PEPTIDASE S12"/>
    <property type="match status" value="1"/>
</dbReference>